<dbReference type="SUPFAM" id="SSF48452">
    <property type="entry name" value="TPR-like"/>
    <property type="match status" value="1"/>
</dbReference>
<evidence type="ECO:0000256" key="1">
    <source>
        <dbReference type="PROSITE-ProRule" id="PRU00339"/>
    </source>
</evidence>
<evidence type="ECO:0000313" key="3">
    <source>
        <dbReference type="RefSeq" id="XP_033315152.1"/>
    </source>
</evidence>
<reference evidence="3" key="1">
    <citation type="submission" date="2025-08" db="UniProtKB">
        <authorList>
            <consortium name="RefSeq"/>
        </authorList>
    </citation>
    <scope>IDENTIFICATION</scope>
    <source>
        <tissue evidence="3">Muscle</tissue>
    </source>
</reference>
<evidence type="ECO:0000313" key="2">
    <source>
        <dbReference type="Proteomes" id="UP000515164"/>
    </source>
</evidence>
<keyword evidence="2" id="KW-1185">Reference proteome</keyword>
<organism evidence="2 3">
    <name type="scientific">Bombus bifarius</name>
    <dbReference type="NCBI Taxonomy" id="103933"/>
    <lineage>
        <taxon>Eukaryota</taxon>
        <taxon>Metazoa</taxon>
        <taxon>Ecdysozoa</taxon>
        <taxon>Arthropoda</taxon>
        <taxon>Hexapoda</taxon>
        <taxon>Insecta</taxon>
        <taxon>Pterygota</taxon>
        <taxon>Neoptera</taxon>
        <taxon>Endopterygota</taxon>
        <taxon>Hymenoptera</taxon>
        <taxon>Apocrita</taxon>
        <taxon>Aculeata</taxon>
        <taxon>Apoidea</taxon>
        <taxon>Anthophila</taxon>
        <taxon>Apidae</taxon>
        <taxon>Bombus</taxon>
        <taxon>Pyrobombus</taxon>
    </lineage>
</organism>
<dbReference type="PANTHER" id="PTHR21391:SF0">
    <property type="entry name" value="AT04489P-RELATED"/>
    <property type="match status" value="1"/>
</dbReference>
<dbReference type="SMART" id="SM00028">
    <property type="entry name" value="TPR"/>
    <property type="match status" value="2"/>
</dbReference>
<sequence>MVKTNDEGPLFFRDGIVYREWGYRLSSLERYPLAEMYFEKAIQQGQQNDLRTYVGLGKVQLNYARFRRALKTTEKCLTLDPTHSHVKHMQLQTLFHIGEFEHSLVHAHQGYQKYPTTFFQHGILRGNETIEDCIGLDTESMALELLSPWIRELQVYRELLIEKLKEEVDELAGIEEEQTKFKVNYPEARAEAEFRRMQRILAHIYLGYLAHDNEFLQYLAEHPEKLESPNKETSVLLHQVISRNYRRGIRRQNVLRMRRPLYVMMFESRRIPPGHKKILENEKKLRRNLIIIQADFLLHRLHEIRMRKDYITFFGMVDRVKDKFDSYSLKMFPVKEKCLNALYNMVAWTYIDTRDLSKIESKQLKRTYLKHHLGIRVAELPRDSDIGWLKATDRKETLKMYRRRLAMASEPSELAWLFHEFSKYLIDIRRYDLARFYGKKARDMGQEAGNEQWMLNSQHLFIRIEISQNYRNEAKEAALLALSSAKKLGLDFLIDFYKNAIEVIDDMDMEKLLAFDAIAARQQLILNLMPDDMKTEVDFLWRRMDAVPASRRLSVMPGCKPVDRKFKLPCKRMTILPSPPRDPEKEARKALLAQYESSKDRPNFADFDEYE</sequence>
<feature type="repeat" description="TPR" evidence="1">
    <location>
        <begin position="50"/>
        <end position="83"/>
    </location>
</feature>
<dbReference type="KEGG" id="bbif:117213701"/>
<dbReference type="PANTHER" id="PTHR21391">
    <property type="entry name" value="AT04489P-RELATED"/>
    <property type="match status" value="1"/>
</dbReference>
<keyword evidence="1" id="KW-0802">TPR repeat</keyword>
<dbReference type="RefSeq" id="XP_033315152.1">
    <property type="nucleotide sequence ID" value="XM_033459261.1"/>
</dbReference>
<dbReference type="Gene3D" id="1.25.40.10">
    <property type="entry name" value="Tetratricopeptide repeat domain"/>
    <property type="match status" value="1"/>
</dbReference>
<protein>
    <submittedName>
        <fullName evidence="3">Tetratricopeptide repeat protein 25</fullName>
    </submittedName>
</protein>
<name>A0A6P8NL59_9HYME</name>
<gene>
    <name evidence="3" type="primary">LOC117213701</name>
</gene>
<dbReference type="AlphaFoldDB" id="A0A6P8NL59"/>
<proteinExistence type="predicted"/>
<dbReference type="GeneID" id="117213701"/>
<dbReference type="InterPro" id="IPR011990">
    <property type="entry name" value="TPR-like_helical_dom_sf"/>
</dbReference>
<dbReference type="Proteomes" id="UP000515164">
    <property type="component" value="Unplaced"/>
</dbReference>
<dbReference type="InterPro" id="IPR019734">
    <property type="entry name" value="TPR_rpt"/>
</dbReference>
<dbReference type="PROSITE" id="PS50005">
    <property type="entry name" value="TPR"/>
    <property type="match status" value="1"/>
</dbReference>
<accession>A0A6P8NL59</accession>